<evidence type="ECO:0000313" key="4">
    <source>
        <dbReference type="EMBL" id="OBZ66310.1"/>
    </source>
</evidence>
<evidence type="ECO:0000256" key="2">
    <source>
        <dbReference type="ARBA" id="ARBA00022840"/>
    </source>
</evidence>
<dbReference type="GO" id="GO:0006012">
    <property type="term" value="P:galactose metabolic process"/>
    <property type="evidence" value="ECO:0007669"/>
    <property type="project" value="TreeGrafter"/>
</dbReference>
<dbReference type="PROSITE" id="PS00106">
    <property type="entry name" value="GALACTOKINASE"/>
    <property type="match status" value="1"/>
</dbReference>
<dbReference type="InterPro" id="IPR014721">
    <property type="entry name" value="Ribsml_uS5_D2-typ_fold_subgr"/>
</dbReference>
<dbReference type="GO" id="GO:0005829">
    <property type="term" value="C:cytosol"/>
    <property type="evidence" value="ECO:0007669"/>
    <property type="project" value="TreeGrafter"/>
</dbReference>
<dbReference type="STRING" id="5627.A0A1C7LNW8"/>
<proteinExistence type="predicted"/>
<dbReference type="InterPro" id="IPR019741">
    <property type="entry name" value="Galactokinase_CS"/>
</dbReference>
<dbReference type="InterPro" id="IPR020568">
    <property type="entry name" value="Ribosomal_Su5_D2-typ_SF"/>
</dbReference>
<keyword evidence="4" id="KW-0808">Transferase</keyword>
<keyword evidence="1" id="KW-0547">Nucleotide-binding</keyword>
<gene>
    <name evidence="4" type="primary">GAL1</name>
    <name evidence="4" type="ORF">A0H81_13871</name>
</gene>
<dbReference type="Gene3D" id="3.30.230.10">
    <property type="match status" value="1"/>
</dbReference>
<keyword evidence="2" id="KW-0067">ATP-binding</keyword>
<dbReference type="GO" id="GO:0004335">
    <property type="term" value="F:galactokinase activity"/>
    <property type="evidence" value="ECO:0007669"/>
    <property type="project" value="TreeGrafter"/>
</dbReference>
<dbReference type="Proteomes" id="UP000092993">
    <property type="component" value="Unassembled WGS sequence"/>
</dbReference>
<protein>
    <submittedName>
        <fullName evidence="4">Galactokinase</fullName>
    </submittedName>
</protein>
<dbReference type="PANTHER" id="PTHR10457">
    <property type="entry name" value="MEVALONATE KINASE/GALACTOKINASE"/>
    <property type="match status" value="1"/>
</dbReference>
<reference evidence="4 5" key="1">
    <citation type="submission" date="2016-03" db="EMBL/GenBank/DDBJ databases">
        <title>Whole genome sequencing of Grifola frondosa 9006-11.</title>
        <authorList>
            <person name="Min B."/>
            <person name="Park H."/>
            <person name="Kim J.-G."/>
            <person name="Cho H."/>
            <person name="Oh Y.-L."/>
            <person name="Kong W.-S."/>
            <person name="Choi I.-G."/>
        </authorList>
    </citation>
    <scope>NUCLEOTIDE SEQUENCE [LARGE SCALE GENOMIC DNA]</scope>
    <source>
        <strain evidence="4 5">9006-11</strain>
    </source>
</reference>
<sequence length="98" mass="10512">MAAQLPIPVYTALSEAFPDLATAAEQAVRFNDVAQEFERRFGHKPTYIARAPGRVNLIGEHIDYVLFGVFPAAIERDILIACAPSASQAQTPALSLGG</sequence>
<comment type="caution">
    <text evidence="4">The sequence shown here is derived from an EMBL/GenBank/DDBJ whole genome shotgun (WGS) entry which is preliminary data.</text>
</comment>
<dbReference type="GO" id="GO:0005524">
    <property type="term" value="F:ATP binding"/>
    <property type="evidence" value="ECO:0007669"/>
    <property type="project" value="UniProtKB-KW"/>
</dbReference>
<keyword evidence="4" id="KW-0418">Kinase</keyword>
<dbReference type="AlphaFoldDB" id="A0A1C7LNW8"/>
<dbReference type="OrthoDB" id="187738at2759"/>
<organism evidence="4 5">
    <name type="scientific">Grifola frondosa</name>
    <name type="common">Maitake</name>
    <name type="synonym">Polyporus frondosus</name>
    <dbReference type="NCBI Taxonomy" id="5627"/>
    <lineage>
        <taxon>Eukaryota</taxon>
        <taxon>Fungi</taxon>
        <taxon>Dikarya</taxon>
        <taxon>Basidiomycota</taxon>
        <taxon>Agaricomycotina</taxon>
        <taxon>Agaricomycetes</taxon>
        <taxon>Polyporales</taxon>
        <taxon>Grifolaceae</taxon>
        <taxon>Grifola</taxon>
    </lineage>
</organism>
<evidence type="ECO:0000313" key="5">
    <source>
        <dbReference type="Proteomes" id="UP000092993"/>
    </source>
</evidence>
<dbReference type="Pfam" id="PF10509">
    <property type="entry name" value="GalKase_gal_bdg"/>
    <property type="match status" value="1"/>
</dbReference>
<dbReference type="InterPro" id="IPR019539">
    <property type="entry name" value="GalKase_N"/>
</dbReference>
<accession>A0A1C7LNW8</accession>
<dbReference type="PANTHER" id="PTHR10457:SF7">
    <property type="entry name" value="GALACTOKINASE-RELATED"/>
    <property type="match status" value="1"/>
</dbReference>
<feature type="domain" description="Galactokinase N-terminal" evidence="3">
    <location>
        <begin position="35"/>
        <end position="84"/>
    </location>
</feature>
<evidence type="ECO:0000259" key="3">
    <source>
        <dbReference type="Pfam" id="PF10509"/>
    </source>
</evidence>
<dbReference type="EMBL" id="LUGG01000032">
    <property type="protein sequence ID" value="OBZ66310.1"/>
    <property type="molecule type" value="Genomic_DNA"/>
</dbReference>
<keyword evidence="5" id="KW-1185">Reference proteome</keyword>
<name>A0A1C7LNW8_GRIFR</name>
<evidence type="ECO:0000256" key="1">
    <source>
        <dbReference type="ARBA" id="ARBA00022741"/>
    </source>
</evidence>
<dbReference type="SUPFAM" id="SSF54211">
    <property type="entry name" value="Ribosomal protein S5 domain 2-like"/>
    <property type="match status" value="1"/>
</dbReference>